<feature type="region of interest" description="Disordered" evidence="2">
    <location>
        <begin position="38"/>
        <end position="57"/>
    </location>
</feature>
<dbReference type="Gene3D" id="1.10.10.10">
    <property type="entry name" value="Winged helix-like DNA-binding domain superfamily/Winged helix DNA-binding domain"/>
    <property type="match status" value="1"/>
</dbReference>
<feature type="domain" description="Methylated-DNA-[protein]-cysteine S-methyltransferase DNA binding" evidence="3">
    <location>
        <begin position="156"/>
        <end position="232"/>
    </location>
</feature>
<keyword evidence="1" id="KW-0227">DNA damage</keyword>
<dbReference type="GO" id="GO:0006281">
    <property type="term" value="P:DNA repair"/>
    <property type="evidence" value="ECO:0007669"/>
    <property type="project" value="InterPro"/>
</dbReference>
<name>A0A4S8QJ32_9ACTN</name>
<dbReference type="InterPro" id="IPR040843">
    <property type="entry name" value="RAMA"/>
</dbReference>
<keyword evidence="6" id="KW-1185">Reference proteome</keyword>
<evidence type="ECO:0008006" key="7">
    <source>
        <dbReference type="Google" id="ProtNLM"/>
    </source>
</evidence>
<evidence type="ECO:0000256" key="2">
    <source>
        <dbReference type="SAM" id="MobiDB-lite"/>
    </source>
</evidence>
<organism evidence="5 6">
    <name type="scientific">Glycomyces buryatensis</name>
    <dbReference type="NCBI Taxonomy" id="2570927"/>
    <lineage>
        <taxon>Bacteria</taxon>
        <taxon>Bacillati</taxon>
        <taxon>Actinomycetota</taxon>
        <taxon>Actinomycetes</taxon>
        <taxon>Glycomycetales</taxon>
        <taxon>Glycomycetaceae</taxon>
        <taxon>Glycomyces</taxon>
    </lineage>
</organism>
<dbReference type="InterPro" id="IPR036388">
    <property type="entry name" value="WH-like_DNA-bd_sf"/>
</dbReference>
<dbReference type="EMBL" id="STGY01000009">
    <property type="protein sequence ID" value="THV43015.1"/>
    <property type="molecule type" value="Genomic_DNA"/>
</dbReference>
<dbReference type="Pfam" id="PF18755">
    <property type="entry name" value="RAMA"/>
    <property type="match status" value="1"/>
</dbReference>
<dbReference type="OrthoDB" id="9798761at2"/>
<dbReference type="AlphaFoldDB" id="A0A4S8QJ32"/>
<accession>A0A4S8QJ32</accession>
<feature type="domain" description="RAMA" evidence="4">
    <location>
        <begin position="43"/>
        <end position="142"/>
    </location>
</feature>
<comment type="caution">
    <text evidence="5">The sequence shown here is derived from an EMBL/GenBank/DDBJ whole genome shotgun (WGS) entry which is preliminary data.</text>
</comment>
<reference evidence="6" key="1">
    <citation type="submission" date="2019-04" db="EMBL/GenBank/DDBJ databases">
        <title>Nocardioides xinjiangensis sp. nov.</title>
        <authorList>
            <person name="Liu S."/>
        </authorList>
    </citation>
    <scope>NUCLEOTIDE SEQUENCE [LARGE SCALE GENOMIC DNA]</scope>
    <source>
        <strain evidence="6">18</strain>
    </source>
</reference>
<evidence type="ECO:0000259" key="3">
    <source>
        <dbReference type="Pfam" id="PF01035"/>
    </source>
</evidence>
<proteinExistence type="predicted"/>
<dbReference type="InterPro" id="IPR014048">
    <property type="entry name" value="MethylDNA_cys_MeTrfase_DNA-bd"/>
</dbReference>
<evidence type="ECO:0000313" key="5">
    <source>
        <dbReference type="EMBL" id="THV43015.1"/>
    </source>
</evidence>
<dbReference type="GO" id="GO:0003824">
    <property type="term" value="F:catalytic activity"/>
    <property type="evidence" value="ECO:0007669"/>
    <property type="project" value="InterPro"/>
</dbReference>
<evidence type="ECO:0000313" key="6">
    <source>
        <dbReference type="Proteomes" id="UP000308760"/>
    </source>
</evidence>
<reference evidence="5 6" key="2">
    <citation type="submission" date="2019-05" db="EMBL/GenBank/DDBJ databases">
        <title>Glycomyces buryatensis sp. nov.</title>
        <authorList>
            <person name="Nikitina E."/>
        </authorList>
    </citation>
    <scope>NUCLEOTIDE SEQUENCE [LARGE SCALE GENOMIC DNA]</scope>
    <source>
        <strain evidence="5 6">18</strain>
    </source>
</reference>
<feature type="compositionally biased region" description="Low complexity" evidence="2">
    <location>
        <begin position="43"/>
        <end position="54"/>
    </location>
</feature>
<protein>
    <recommendedName>
        <fullName evidence="7">Methylated-DNA-[protein]-cysteine S-methyltransferase DNA binding domain-containing protein</fullName>
    </recommendedName>
</protein>
<dbReference type="Proteomes" id="UP000308760">
    <property type="component" value="Unassembled WGS sequence"/>
</dbReference>
<dbReference type="Pfam" id="PF01035">
    <property type="entry name" value="DNA_binding_1"/>
    <property type="match status" value="1"/>
</dbReference>
<evidence type="ECO:0000259" key="4">
    <source>
        <dbReference type="Pfam" id="PF18755"/>
    </source>
</evidence>
<dbReference type="InterPro" id="IPR036217">
    <property type="entry name" value="MethylDNA_cys_MeTrfase_DNAb"/>
</dbReference>
<sequence length="259" mass="28396">MNTMIPIEISERLYRYIQQRAVPLEDSVDSVLTRLLGLDDDTSSTTPSTPNTSSATKGALAPLIRAGLLREGDDLRWNRTKKGVAYSAKVGPDGTIRLESGQLADSPSGAAVAVANGNHPGWNVWVHVDSGLSLAELRSQVAPVATEPVPERPTWQSQLGDVLGRLPHGTWTSYGDLGRLLGRNPRELGNYLGTTKVLNAHRVLQHNGRISPSFRWIEEDRGDIREVLRREGVFTTSSEVAPPESRLHVEDLRELKEGV</sequence>
<gene>
    <name evidence="5" type="ORF">FAB82_03410</name>
</gene>
<evidence type="ECO:0000256" key="1">
    <source>
        <dbReference type="ARBA" id="ARBA00022763"/>
    </source>
</evidence>
<dbReference type="SUPFAM" id="SSF46767">
    <property type="entry name" value="Methylated DNA-protein cysteine methyltransferase, C-terminal domain"/>
    <property type="match status" value="1"/>
</dbReference>